<dbReference type="GO" id="GO:0006048">
    <property type="term" value="P:UDP-N-acetylglucosamine biosynthetic process"/>
    <property type="evidence" value="ECO:0007669"/>
    <property type="project" value="UniProtKB-UniPathway"/>
</dbReference>
<dbReference type="CDD" id="cd04301">
    <property type="entry name" value="NAT_SF"/>
    <property type="match status" value="1"/>
</dbReference>
<dbReference type="InterPro" id="IPR039143">
    <property type="entry name" value="GNPNAT1-like"/>
</dbReference>
<dbReference type="Proteomes" id="UP000070444">
    <property type="component" value="Unassembled WGS sequence"/>
</dbReference>
<dbReference type="SUPFAM" id="SSF55729">
    <property type="entry name" value="Acyl-CoA N-acyltransferases (Nat)"/>
    <property type="match status" value="1"/>
</dbReference>
<gene>
    <name evidence="2" type="ORF">CONCODRAFT_8533</name>
</gene>
<name>A0A137P225_CONC2</name>
<keyword evidence="2" id="KW-0808">Transferase</keyword>
<accession>A0A137P225</accession>
<dbReference type="AlphaFoldDB" id="A0A137P225"/>
<protein>
    <submittedName>
        <fullName evidence="2">Acyl-CoA N-acyltransferase</fullName>
    </submittedName>
</protein>
<dbReference type="InterPro" id="IPR016181">
    <property type="entry name" value="Acyl_CoA_acyltransferase"/>
</dbReference>
<dbReference type="UniPathway" id="UPA00113">
    <property type="reaction ID" value="UER00529"/>
</dbReference>
<organism evidence="2 3">
    <name type="scientific">Conidiobolus coronatus (strain ATCC 28846 / CBS 209.66 / NRRL 28638)</name>
    <name type="common">Delacroixia coronata</name>
    <dbReference type="NCBI Taxonomy" id="796925"/>
    <lineage>
        <taxon>Eukaryota</taxon>
        <taxon>Fungi</taxon>
        <taxon>Fungi incertae sedis</taxon>
        <taxon>Zoopagomycota</taxon>
        <taxon>Entomophthoromycotina</taxon>
        <taxon>Entomophthoromycetes</taxon>
        <taxon>Entomophthorales</taxon>
        <taxon>Ancylistaceae</taxon>
        <taxon>Conidiobolus</taxon>
    </lineage>
</organism>
<keyword evidence="3" id="KW-1185">Reference proteome</keyword>
<evidence type="ECO:0000259" key="1">
    <source>
        <dbReference type="PROSITE" id="PS51186"/>
    </source>
</evidence>
<dbReference type="OrthoDB" id="329272at2759"/>
<keyword evidence="2" id="KW-0012">Acyltransferase</keyword>
<reference evidence="2 3" key="1">
    <citation type="journal article" date="2015" name="Genome Biol. Evol.">
        <title>Phylogenomic analyses indicate that early fungi evolved digesting cell walls of algal ancestors of land plants.</title>
        <authorList>
            <person name="Chang Y."/>
            <person name="Wang S."/>
            <person name="Sekimoto S."/>
            <person name="Aerts A.L."/>
            <person name="Choi C."/>
            <person name="Clum A."/>
            <person name="LaButti K.M."/>
            <person name="Lindquist E.A."/>
            <person name="Yee Ngan C."/>
            <person name="Ohm R.A."/>
            <person name="Salamov A.A."/>
            <person name="Grigoriev I.V."/>
            <person name="Spatafora J.W."/>
            <person name="Berbee M.L."/>
        </authorList>
    </citation>
    <scope>NUCLEOTIDE SEQUENCE [LARGE SCALE GENOMIC DNA]</scope>
    <source>
        <strain evidence="2 3">NRRL 28638</strain>
    </source>
</reference>
<sequence length="121" mass="13396">MGVVTETDIDEDDANAFHFIATQGPSDQVSEAIGTCRLFYINDNVGCVGRVAIASAHRGRKIGGLLLKLAEQHAREVGMKQLSIDSLDDRKEFYKKLGYSPSGKVYIKENLPHIKMVMNLE</sequence>
<feature type="domain" description="N-acetyltransferase" evidence="1">
    <location>
        <begin position="1"/>
        <end position="121"/>
    </location>
</feature>
<dbReference type="PANTHER" id="PTHR13355">
    <property type="entry name" value="GLUCOSAMINE 6-PHOSPHATE N-ACETYLTRANSFERASE"/>
    <property type="match status" value="1"/>
</dbReference>
<evidence type="ECO:0000313" key="3">
    <source>
        <dbReference type="Proteomes" id="UP000070444"/>
    </source>
</evidence>
<dbReference type="GO" id="GO:0008080">
    <property type="term" value="F:N-acetyltransferase activity"/>
    <property type="evidence" value="ECO:0007669"/>
    <property type="project" value="TreeGrafter"/>
</dbReference>
<proteinExistence type="predicted"/>
<dbReference type="Pfam" id="PF00583">
    <property type="entry name" value="Acetyltransf_1"/>
    <property type="match status" value="1"/>
</dbReference>
<dbReference type="STRING" id="796925.A0A137P225"/>
<evidence type="ECO:0000313" key="2">
    <source>
        <dbReference type="EMBL" id="KXN69095.1"/>
    </source>
</evidence>
<dbReference type="EMBL" id="KQ964548">
    <property type="protein sequence ID" value="KXN69095.1"/>
    <property type="molecule type" value="Genomic_DNA"/>
</dbReference>
<dbReference type="InterPro" id="IPR000182">
    <property type="entry name" value="GNAT_dom"/>
</dbReference>
<dbReference type="Gene3D" id="3.40.630.30">
    <property type="match status" value="1"/>
</dbReference>
<dbReference type="PROSITE" id="PS51186">
    <property type="entry name" value="GNAT"/>
    <property type="match status" value="1"/>
</dbReference>